<dbReference type="Proteomes" id="UP001165576">
    <property type="component" value="Unassembled WGS sequence"/>
</dbReference>
<dbReference type="Gene3D" id="3.90.550.10">
    <property type="entry name" value="Spore Coat Polysaccharide Biosynthesis Protein SpsA, Chain A"/>
    <property type="match status" value="1"/>
</dbReference>
<dbReference type="SUPFAM" id="SSF53448">
    <property type="entry name" value="Nucleotide-diphospho-sugar transferases"/>
    <property type="match status" value="1"/>
</dbReference>
<gene>
    <name evidence="1" type="ORF">NQF86_05230</name>
</gene>
<dbReference type="InterPro" id="IPR029044">
    <property type="entry name" value="Nucleotide-diphossugar_trans"/>
</dbReference>
<accession>A0ABT3WH80</accession>
<dbReference type="Pfam" id="PF01501">
    <property type="entry name" value="Glyco_transf_8"/>
    <property type="match status" value="1"/>
</dbReference>
<evidence type="ECO:0008006" key="3">
    <source>
        <dbReference type="Google" id="ProtNLM"/>
    </source>
</evidence>
<name>A0ABT3WH80_9PROT</name>
<evidence type="ECO:0000313" key="1">
    <source>
        <dbReference type="EMBL" id="MCX5618063.1"/>
    </source>
</evidence>
<dbReference type="RefSeq" id="WP_266116582.1">
    <property type="nucleotide sequence ID" value="NZ_JANIDY010000002.1"/>
</dbReference>
<proteinExistence type="predicted"/>
<evidence type="ECO:0000313" key="2">
    <source>
        <dbReference type="Proteomes" id="UP001165576"/>
    </source>
</evidence>
<organism evidence="1 2">
    <name type="scientific">Bombella pluederhausensis</name>
    <dbReference type="NCBI Taxonomy" id="2967336"/>
    <lineage>
        <taxon>Bacteria</taxon>
        <taxon>Pseudomonadati</taxon>
        <taxon>Pseudomonadota</taxon>
        <taxon>Alphaproteobacteria</taxon>
        <taxon>Acetobacterales</taxon>
        <taxon>Acetobacteraceae</taxon>
        <taxon>Bombella</taxon>
    </lineage>
</organism>
<comment type="caution">
    <text evidence="1">The sequence shown here is derived from an EMBL/GenBank/DDBJ whole genome shotgun (WGS) entry which is preliminary data.</text>
</comment>
<protein>
    <recommendedName>
        <fullName evidence="3">Polysaccharide biosynthesis enzyme WcbI domain-containing protein</fullName>
    </recommendedName>
</protein>
<reference evidence="1" key="1">
    <citation type="submission" date="2022-07" db="EMBL/GenBank/DDBJ databases">
        <title>Bombella genomes.</title>
        <authorList>
            <person name="Harer L."/>
            <person name="Styblova S."/>
            <person name="Ehrmann M."/>
        </authorList>
    </citation>
    <scope>NUCLEOTIDE SEQUENCE</scope>
    <source>
        <strain evidence="1">TMW 2.2543</strain>
    </source>
</reference>
<keyword evidence="2" id="KW-1185">Reference proteome</keyword>
<dbReference type="InterPro" id="IPR002495">
    <property type="entry name" value="Glyco_trans_8"/>
</dbReference>
<sequence>MPHLTIAMGLSETNLIPVLVSIKSLLATTRNPHDLAIALFHDGIASPMASMVKHVLSSCGTAFTLIDMPRILSGFAYKDIICDEMLYPLLIPQYFTSRTFVLSLGAGALVRDDITTLLEQFPTEKKLGAVRCLYHAHKQHDAFYGLTREAEQDIGLTQPERYFSRNLLLFNRNAISTMEGQTCIQLLDKGWRARDEAILNHLFQQELHLFPQSWNIPMELFTEPEDSFIPSARQAVTEGRKDVKICQFSSSLHPNRIDIGLNQTNNHAQDYKAIARTIMHAMADYAPQALCGPMWDTMSAI</sequence>
<dbReference type="EMBL" id="JANIDY010000002">
    <property type="protein sequence ID" value="MCX5618063.1"/>
    <property type="molecule type" value="Genomic_DNA"/>
</dbReference>